<evidence type="ECO:0000256" key="2">
    <source>
        <dbReference type="ARBA" id="ARBA00012782"/>
    </source>
</evidence>
<evidence type="ECO:0000259" key="7">
    <source>
        <dbReference type="Pfam" id="PF01979"/>
    </source>
</evidence>
<evidence type="ECO:0000313" key="10">
    <source>
        <dbReference type="Proteomes" id="UP001320766"/>
    </source>
</evidence>
<feature type="domain" description="Amidohydrolase-related" evidence="7">
    <location>
        <begin position="59"/>
        <end position="340"/>
    </location>
</feature>
<dbReference type="Gene3D" id="3.20.20.140">
    <property type="entry name" value="Metal-dependent hydrolases"/>
    <property type="match status" value="1"/>
</dbReference>
<dbReference type="SUPFAM" id="SSF51338">
    <property type="entry name" value="Composite domain of metallo-dependent hydrolases"/>
    <property type="match status" value="1"/>
</dbReference>
<comment type="cofactor">
    <cofactor evidence="6">
        <name>Mn(2+)</name>
        <dbReference type="ChEBI" id="CHEBI:29035"/>
    </cofactor>
</comment>
<evidence type="ECO:0000259" key="8">
    <source>
        <dbReference type="Pfam" id="PF13382"/>
    </source>
</evidence>
<dbReference type="Pfam" id="PF13382">
    <property type="entry name" value="Adenine_deam_C"/>
    <property type="match status" value="1"/>
</dbReference>
<feature type="domain" description="Adenine deaminase C-terminal" evidence="8">
    <location>
        <begin position="394"/>
        <end position="555"/>
    </location>
</feature>
<comment type="similarity">
    <text evidence="1 6">Belongs to the metallo-dependent hydrolases superfamily. Adenine deaminase family.</text>
</comment>
<comment type="catalytic activity">
    <reaction evidence="5 6">
        <text>adenine + H2O + H(+) = hypoxanthine + NH4(+)</text>
        <dbReference type="Rhea" id="RHEA:23688"/>
        <dbReference type="ChEBI" id="CHEBI:15377"/>
        <dbReference type="ChEBI" id="CHEBI:15378"/>
        <dbReference type="ChEBI" id="CHEBI:16708"/>
        <dbReference type="ChEBI" id="CHEBI:17368"/>
        <dbReference type="ChEBI" id="CHEBI:28938"/>
        <dbReference type="EC" id="3.5.4.2"/>
    </reaction>
</comment>
<evidence type="ECO:0000256" key="4">
    <source>
        <dbReference type="ARBA" id="ARBA00023211"/>
    </source>
</evidence>
<dbReference type="Gene3D" id="2.30.40.10">
    <property type="entry name" value="Urease, subunit C, domain 1"/>
    <property type="match status" value="1"/>
</dbReference>
<dbReference type="GO" id="GO:0000034">
    <property type="term" value="F:adenine deaminase activity"/>
    <property type="evidence" value="ECO:0007669"/>
    <property type="project" value="UniProtKB-EC"/>
</dbReference>
<accession>A0ABT1K3M5</accession>
<evidence type="ECO:0000256" key="3">
    <source>
        <dbReference type="ARBA" id="ARBA00022801"/>
    </source>
</evidence>
<evidence type="ECO:0000256" key="6">
    <source>
        <dbReference type="HAMAP-Rule" id="MF_01518"/>
    </source>
</evidence>
<dbReference type="EMBL" id="JAMZEC010000001">
    <property type="protein sequence ID" value="MCP2348267.1"/>
    <property type="molecule type" value="Genomic_DNA"/>
</dbReference>
<dbReference type="HAMAP" id="MF_01518">
    <property type="entry name" value="Adenine_deamin"/>
    <property type="match status" value="1"/>
</dbReference>
<sequence>MPLPHRCDLLIRGARVVSVHTGEARPADVMITGEFVRALARPGAAVEAGQVIDGTGLLVAPGYVDAHMHVESSLLAPAEFARVTLPRGTTTVLADPHEIVNVVGRAGMAWMIEQGRATAQTMLWAVPSCVPSLDGFETTGFRLTTEDIAEMLTWDDVLTLGEVMDYRGVVGGDPRTMGIVREARRSGVRLDGHCPNLSGDDLNEYLWAGIDSDHTKNSAAVAVEKAGLGMTLMLQEKSLSPELVRVLQELPVLPDFCLVTDDIAADVIMDRGHLDHIARVALEAGMAPLTVLRSLSLHPARRLGLDDRGVVAPGKRADLVLLRSMTDFTPVAVVCGGKVVGPADAPPRAAAANPFGASVNLAPLTEADLAWRVDLPDGRYVFRCIQVNPEDTYTLPGTVTLAVRDGVVQWEGVTALLAVYERHRRSGRRAMVPVTGFELGRGAVATSYAHDSHNITVVGTGARLMCDTANWVIGAHGGMCVQLAGREPARLRLPVAGVMSDRGAEEVADGVRGVREALHAWGWRHRNALMSVATLPLPVSPQIKLTDLGLVRVSDRTWEPAVVSPAPPEAGDAVGRPGA</sequence>
<protein>
    <recommendedName>
        <fullName evidence="2 6">Adenine deaminase</fullName>
        <shortName evidence="6">Adenase</shortName>
        <shortName evidence="6">Adenine aminase</shortName>
        <ecNumber evidence="2 6">3.5.4.2</ecNumber>
    </recommendedName>
</protein>
<evidence type="ECO:0000313" key="9">
    <source>
        <dbReference type="EMBL" id="MCP2348267.1"/>
    </source>
</evidence>
<dbReference type="InterPro" id="IPR011059">
    <property type="entry name" value="Metal-dep_hydrolase_composite"/>
</dbReference>
<dbReference type="InterPro" id="IPR032466">
    <property type="entry name" value="Metal_Hydrolase"/>
</dbReference>
<reference evidence="9 10" key="1">
    <citation type="submission" date="2022-06" db="EMBL/GenBank/DDBJ databases">
        <title>Sequencing the genomes of 1000 actinobacteria strains.</title>
        <authorList>
            <person name="Klenk H.-P."/>
        </authorList>
    </citation>
    <scope>NUCLEOTIDE SEQUENCE [LARGE SCALE GENOMIC DNA]</scope>
    <source>
        <strain evidence="9 10">DSM 44170</strain>
    </source>
</reference>
<name>A0ABT1K3M5_9ACTN</name>
<keyword evidence="4 6" id="KW-0464">Manganese</keyword>
<proteinExistence type="inferred from homology"/>
<dbReference type="InterPro" id="IPR006679">
    <property type="entry name" value="Adenine_deam"/>
</dbReference>
<dbReference type="Proteomes" id="UP001320766">
    <property type="component" value="Unassembled WGS sequence"/>
</dbReference>
<dbReference type="SUPFAM" id="SSF51556">
    <property type="entry name" value="Metallo-dependent hydrolases"/>
    <property type="match status" value="1"/>
</dbReference>
<dbReference type="RefSeq" id="WP_253771860.1">
    <property type="nucleotide sequence ID" value="NZ_BAAAVE010000006.1"/>
</dbReference>
<dbReference type="PANTHER" id="PTHR11113:SF2">
    <property type="entry name" value="ADENINE DEAMINASE"/>
    <property type="match status" value="1"/>
</dbReference>
<gene>
    <name evidence="6" type="primary">ade</name>
    <name evidence="9" type="ORF">HD595_004389</name>
</gene>
<evidence type="ECO:0000256" key="5">
    <source>
        <dbReference type="ARBA" id="ARBA00047720"/>
    </source>
</evidence>
<dbReference type="PANTHER" id="PTHR11113">
    <property type="entry name" value="N-ACETYLGLUCOSAMINE-6-PHOSPHATE DEACETYLASE"/>
    <property type="match status" value="1"/>
</dbReference>
<organism evidence="9 10">
    <name type="scientific">Nonomuraea roseoviolacea subsp. carminata</name>
    <dbReference type="NCBI Taxonomy" id="160689"/>
    <lineage>
        <taxon>Bacteria</taxon>
        <taxon>Bacillati</taxon>
        <taxon>Actinomycetota</taxon>
        <taxon>Actinomycetes</taxon>
        <taxon>Streptosporangiales</taxon>
        <taxon>Streptosporangiaceae</taxon>
        <taxon>Nonomuraea</taxon>
    </lineage>
</organism>
<keyword evidence="3 6" id="KW-0378">Hydrolase</keyword>
<comment type="caution">
    <text evidence="9">The sequence shown here is derived from an EMBL/GenBank/DDBJ whole genome shotgun (WGS) entry which is preliminary data.</text>
</comment>
<dbReference type="EC" id="3.5.4.2" evidence="2 6"/>
<evidence type="ECO:0000256" key="1">
    <source>
        <dbReference type="ARBA" id="ARBA00006773"/>
    </source>
</evidence>
<dbReference type="InterPro" id="IPR026912">
    <property type="entry name" value="Adenine_deam_C"/>
</dbReference>
<dbReference type="InterPro" id="IPR006680">
    <property type="entry name" value="Amidohydro-rel"/>
</dbReference>
<keyword evidence="10" id="KW-1185">Reference proteome</keyword>
<dbReference type="Pfam" id="PF01979">
    <property type="entry name" value="Amidohydro_1"/>
    <property type="match status" value="1"/>
</dbReference>